<sequence length="116" mass="12477">MKTTLAHNRNRFFATAFLAAALLYPVFTAQANEGVSAQNLGAVEHGEPLVGHRTAPAPEPMQSGVVKCCHGENGSGNPETCVWLPIGGSCSHYGEEYRRALCPTELSDPSNCRYLE</sequence>
<feature type="signal peptide" evidence="1">
    <location>
        <begin position="1"/>
        <end position="31"/>
    </location>
</feature>
<name>A0A4U1J9J1_9BACT</name>
<gene>
    <name evidence="2" type="ORF">E8A74_23065</name>
</gene>
<accession>A0A4U1J9J1</accession>
<comment type="caution">
    <text evidence="2">The sequence shown here is derived from an EMBL/GenBank/DDBJ whole genome shotgun (WGS) entry which is preliminary data.</text>
</comment>
<dbReference type="EMBL" id="SSMQ01000024">
    <property type="protein sequence ID" value="TKD04493.1"/>
    <property type="molecule type" value="Genomic_DNA"/>
</dbReference>
<protein>
    <submittedName>
        <fullName evidence="2">Uncharacterized protein</fullName>
    </submittedName>
</protein>
<feature type="chain" id="PRO_5020287217" evidence="1">
    <location>
        <begin position="32"/>
        <end position="116"/>
    </location>
</feature>
<keyword evidence="1" id="KW-0732">Signal</keyword>
<dbReference type="AlphaFoldDB" id="A0A4U1J9J1"/>
<reference evidence="2 3" key="1">
    <citation type="submission" date="2019-04" db="EMBL/GenBank/DDBJ databases">
        <authorList>
            <person name="Li Y."/>
            <person name="Wang J."/>
        </authorList>
    </citation>
    <scope>NUCLEOTIDE SEQUENCE [LARGE SCALE GENOMIC DNA]</scope>
    <source>
        <strain evidence="2 3">DSM 14668</strain>
    </source>
</reference>
<dbReference type="RefSeq" id="WP_136931218.1">
    <property type="nucleotide sequence ID" value="NZ_SSMQ01000024.1"/>
</dbReference>
<dbReference type="Proteomes" id="UP000309215">
    <property type="component" value="Unassembled WGS sequence"/>
</dbReference>
<proteinExistence type="predicted"/>
<evidence type="ECO:0000313" key="2">
    <source>
        <dbReference type="EMBL" id="TKD04493.1"/>
    </source>
</evidence>
<evidence type="ECO:0000313" key="3">
    <source>
        <dbReference type="Proteomes" id="UP000309215"/>
    </source>
</evidence>
<organism evidence="2 3">
    <name type="scientific">Polyangium fumosum</name>
    <dbReference type="NCBI Taxonomy" id="889272"/>
    <lineage>
        <taxon>Bacteria</taxon>
        <taxon>Pseudomonadati</taxon>
        <taxon>Myxococcota</taxon>
        <taxon>Polyangia</taxon>
        <taxon>Polyangiales</taxon>
        <taxon>Polyangiaceae</taxon>
        <taxon>Polyangium</taxon>
    </lineage>
</organism>
<evidence type="ECO:0000256" key="1">
    <source>
        <dbReference type="SAM" id="SignalP"/>
    </source>
</evidence>
<keyword evidence="3" id="KW-1185">Reference proteome</keyword>